<dbReference type="KEGG" id="pacp:FAZ97_00685"/>
<dbReference type="RefSeq" id="WP_158756724.1">
    <property type="nucleotide sequence ID" value="NZ_CP046909.1"/>
</dbReference>
<gene>
    <name evidence="1" type="ORF">FAZ97_00685</name>
</gene>
<dbReference type="AlphaFoldDB" id="A0A7Z2G213"/>
<accession>A0A7Z2G213</accession>
<dbReference type="OrthoDB" id="9114669at2"/>
<keyword evidence="2" id="KW-1185">Reference proteome</keyword>
<name>A0A7Z2G213_9BURK</name>
<reference evidence="1 2" key="1">
    <citation type="submission" date="2019-12" db="EMBL/GenBank/DDBJ databases">
        <title>Paraburkholderia acidiphila 7Q-K02 sp. nov and Paraburkholderia acidisoli DHF22 sp. nov., two strains isolated from forest soil.</title>
        <authorList>
            <person name="Gao Z."/>
            <person name="Qiu L."/>
        </authorList>
    </citation>
    <scope>NUCLEOTIDE SEQUENCE [LARGE SCALE GENOMIC DNA]</scope>
    <source>
        <strain evidence="1 2">7Q-K02</strain>
    </source>
</reference>
<dbReference type="Proteomes" id="UP000434209">
    <property type="component" value="Chromosome 1"/>
</dbReference>
<dbReference type="EMBL" id="CP046909">
    <property type="protein sequence ID" value="QGZ53537.1"/>
    <property type="molecule type" value="Genomic_DNA"/>
</dbReference>
<protein>
    <submittedName>
        <fullName evidence="1">Uncharacterized protein</fullName>
    </submittedName>
</protein>
<sequence length="101" mass="11597">MDTLKFALALESEGMDPKHAAIIAHEMYSIYAHSVLGGVYKPVDYGDFETLQAKANLMRAKKEAMHNVLRAMTDKDADQEKHWQGEMERIDAERRQRGFIE</sequence>
<organism evidence="1 2">
    <name type="scientific">Paraburkholderia acidiphila</name>
    <dbReference type="NCBI Taxonomy" id="2571747"/>
    <lineage>
        <taxon>Bacteria</taxon>
        <taxon>Pseudomonadati</taxon>
        <taxon>Pseudomonadota</taxon>
        <taxon>Betaproteobacteria</taxon>
        <taxon>Burkholderiales</taxon>
        <taxon>Burkholderiaceae</taxon>
        <taxon>Paraburkholderia</taxon>
    </lineage>
</organism>
<proteinExistence type="predicted"/>
<evidence type="ECO:0000313" key="2">
    <source>
        <dbReference type="Proteomes" id="UP000434209"/>
    </source>
</evidence>
<evidence type="ECO:0000313" key="1">
    <source>
        <dbReference type="EMBL" id="QGZ53537.1"/>
    </source>
</evidence>